<dbReference type="OrthoDB" id="9757939at2"/>
<keyword evidence="5" id="KW-1185">Reference proteome</keyword>
<dbReference type="Pfam" id="PF07944">
    <property type="entry name" value="Beta-AFase-like_GH127_cat"/>
    <property type="match status" value="1"/>
</dbReference>
<feature type="domain" description="Non-reducing end beta-L-arabinofuranosidase-like GH127 middle" evidence="3">
    <location>
        <begin position="438"/>
        <end position="532"/>
    </location>
</feature>
<accession>A0A1G6TY18</accession>
<dbReference type="Pfam" id="PF20736">
    <property type="entry name" value="Glyco_hydro127M"/>
    <property type="match status" value="1"/>
</dbReference>
<keyword evidence="1" id="KW-0732">Signal</keyword>
<reference evidence="5" key="1">
    <citation type="submission" date="2016-10" db="EMBL/GenBank/DDBJ databases">
        <authorList>
            <person name="Varghese N."/>
            <person name="Submissions S."/>
        </authorList>
    </citation>
    <scope>NUCLEOTIDE SEQUENCE [LARGE SCALE GENOMIC DNA]</scope>
    <source>
        <strain evidence="5">DSM 25811 / CCM 8410 / LMG 26954 / E90</strain>
    </source>
</reference>
<evidence type="ECO:0000259" key="3">
    <source>
        <dbReference type="Pfam" id="PF20736"/>
    </source>
</evidence>
<feature type="signal peptide" evidence="1">
    <location>
        <begin position="1"/>
        <end position="20"/>
    </location>
</feature>
<protein>
    <submittedName>
        <fullName evidence="4">DUF1680 family protein</fullName>
    </submittedName>
</protein>
<dbReference type="EMBL" id="FMZO01000008">
    <property type="protein sequence ID" value="SDD33978.1"/>
    <property type="molecule type" value="Genomic_DNA"/>
</dbReference>
<feature type="chain" id="PRO_5011580004" evidence="1">
    <location>
        <begin position="21"/>
        <end position="677"/>
    </location>
</feature>
<dbReference type="GO" id="GO:0005975">
    <property type="term" value="P:carbohydrate metabolic process"/>
    <property type="evidence" value="ECO:0007669"/>
    <property type="project" value="InterPro"/>
</dbReference>
<dbReference type="InterPro" id="IPR012878">
    <property type="entry name" value="Beta-AFase-like_GH127_cat"/>
</dbReference>
<dbReference type="Proteomes" id="UP000198757">
    <property type="component" value="Unassembled WGS sequence"/>
</dbReference>
<sequence>MRLLIYYGTCSLFLATGVLAQVKPAVPGERLHYAPRVFNTFDIGAVKPEGWLLDQLQTVAANSTGHLDETHGKIKNDNGWLGGNGDGWEETPYWLDGAVPVAYLLNDPRLKAKVLRYINWTLDHQRPSGYFGPLTPYEKETGKSITIATAEKGEDWWPKMVMLKVLQQYYSATSDKRVIPFMLRYFRYQEAALPKAPLSKWTEWAVSRGSENMLVVQWLYGITKEPFLLRLAATIRDQSLPWSTMLGGRDWVMQAAAFQNNKAWMTRHGVNVGMAIKEPALNYERTSDKKYIDILNRGWQDIMVLHGLPNGIFSADEDLHGNLPTQGTELCAIVETMFSMEEALSITGDLRFADALERMTFNAFPPQTTADFNYKQYFQIANQVDVNRGVYDFSLPFDRQMNNVFGARSGYTCCLANMHQGWPKFVRNLWHRAGERGIAALVYAPSRLTTRIGSVPVTIIEKTDYPFSDEILFEVAAGAAVDFPLLLRIPGWCRKPELRVNGMVQAAEPQQGLITLKRTWKQGDQIRLRLPMEVQLSNWGRNSRTVERGPLVYALKLKEQVTGGTEPAEGAYETLSTGDAWNYGLLKQIADNPGSLKVTEHSLKPGFKWTQDFAPVAITAAGRQIPGWKSEAGKVADQPVSDREGIYKGRVEPELRSFTLIPYGFTRLRIVAFPVVP</sequence>
<dbReference type="PANTHER" id="PTHR43465">
    <property type="entry name" value="DUF1680 DOMAIN PROTEIN (AFU_ORTHOLOGUE AFUA_1G08910)"/>
    <property type="match status" value="1"/>
</dbReference>
<dbReference type="PANTHER" id="PTHR43465:SF2">
    <property type="entry name" value="DUF1680 DOMAIN PROTEIN (AFU_ORTHOLOGUE AFUA_1G08910)"/>
    <property type="match status" value="1"/>
</dbReference>
<dbReference type="RefSeq" id="WP_090390970.1">
    <property type="nucleotide sequence ID" value="NZ_FMZO01000008.1"/>
</dbReference>
<proteinExistence type="predicted"/>
<feature type="domain" description="Non-reducing end beta-L-arabinofuranosidase-like GH127 catalytic" evidence="2">
    <location>
        <begin position="92"/>
        <end position="425"/>
    </location>
</feature>
<dbReference type="STRING" id="1285928.SAMN04487894_10878"/>
<name>A0A1G6TY18_NIADE</name>
<evidence type="ECO:0000256" key="1">
    <source>
        <dbReference type="SAM" id="SignalP"/>
    </source>
</evidence>
<evidence type="ECO:0000313" key="5">
    <source>
        <dbReference type="Proteomes" id="UP000198757"/>
    </source>
</evidence>
<dbReference type="InterPro" id="IPR049174">
    <property type="entry name" value="Beta-AFase-like"/>
</dbReference>
<evidence type="ECO:0000313" key="4">
    <source>
        <dbReference type="EMBL" id="SDD33978.1"/>
    </source>
</evidence>
<gene>
    <name evidence="4" type="ORF">SAMN04487894_10878</name>
</gene>
<dbReference type="InterPro" id="IPR008928">
    <property type="entry name" value="6-hairpin_glycosidase_sf"/>
</dbReference>
<organism evidence="4 5">
    <name type="scientific">Niabella drilacis (strain DSM 25811 / CCM 8410 / CCUG 62505 / LMG 26954 / E90)</name>
    <dbReference type="NCBI Taxonomy" id="1285928"/>
    <lineage>
        <taxon>Bacteria</taxon>
        <taxon>Pseudomonadati</taxon>
        <taxon>Bacteroidota</taxon>
        <taxon>Chitinophagia</taxon>
        <taxon>Chitinophagales</taxon>
        <taxon>Chitinophagaceae</taxon>
        <taxon>Niabella</taxon>
    </lineage>
</organism>
<evidence type="ECO:0000259" key="2">
    <source>
        <dbReference type="Pfam" id="PF07944"/>
    </source>
</evidence>
<dbReference type="SUPFAM" id="SSF48208">
    <property type="entry name" value="Six-hairpin glycosidases"/>
    <property type="match status" value="1"/>
</dbReference>
<dbReference type="AlphaFoldDB" id="A0A1G6TY18"/>
<dbReference type="InterPro" id="IPR049046">
    <property type="entry name" value="Beta-AFase-like_GH127_middle"/>
</dbReference>